<reference evidence="2" key="1">
    <citation type="submission" date="2023-07" db="EMBL/GenBank/DDBJ databases">
        <authorList>
            <consortium name="AG Swart"/>
            <person name="Singh M."/>
            <person name="Singh A."/>
            <person name="Seah K."/>
            <person name="Emmerich C."/>
        </authorList>
    </citation>
    <scope>NUCLEOTIDE SEQUENCE</scope>
    <source>
        <strain evidence="2">DP1</strain>
    </source>
</reference>
<feature type="region of interest" description="Disordered" evidence="1">
    <location>
        <begin position="97"/>
        <end position="139"/>
    </location>
</feature>
<gene>
    <name evidence="2" type="ORF">ECRASSUSDP1_LOCUS702</name>
</gene>
<protein>
    <submittedName>
        <fullName evidence="2">Uncharacterized protein</fullName>
    </submittedName>
</protein>
<dbReference type="AlphaFoldDB" id="A0AAD1U370"/>
<evidence type="ECO:0000313" key="2">
    <source>
        <dbReference type="EMBL" id="CAI2359411.1"/>
    </source>
</evidence>
<accession>A0AAD1U370</accession>
<organism evidence="2 3">
    <name type="scientific">Euplotes crassus</name>
    <dbReference type="NCBI Taxonomy" id="5936"/>
    <lineage>
        <taxon>Eukaryota</taxon>
        <taxon>Sar</taxon>
        <taxon>Alveolata</taxon>
        <taxon>Ciliophora</taxon>
        <taxon>Intramacronucleata</taxon>
        <taxon>Spirotrichea</taxon>
        <taxon>Hypotrichia</taxon>
        <taxon>Euplotida</taxon>
        <taxon>Euplotidae</taxon>
        <taxon>Moneuplotes</taxon>
    </lineage>
</organism>
<feature type="compositionally biased region" description="Basic and acidic residues" evidence="1">
    <location>
        <begin position="188"/>
        <end position="203"/>
    </location>
</feature>
<keyword evidence="3" id="KW-1185">Reference proteome</keyword>
<feature type="region of interest" description="Disordered" evidence="1">
    <location>
        <begin position="181"/>
        <end position="210"/>
    </location>
</feature>
<name>A0AAD1U370_EUPCR</name>
<feature type="compositionally biased region" description="Basic and acidic residues" evidence="1">
    <location>
        <begin position="112"/>
        <end position="128"/>
    </location>
</feature>
<dbReference type="EMBL" id="CAMPGE010000659">
    <property type="protein sequence ID" value="CAI2359411.1"/>
    <property type="molecule type" value="Genomic_DNA"/>
</dbReference>
<dbReference type="Proteomes" id="UP001295684">
    <property type="component" value="Unassembled WGS sequence"/>
</dbReference>
<proteinExistence type="predicted"/>
<evidence type="ECO:0000256" key="1">
    <source>
        <dbReference type="SAM" id="MobiDB-lite"/>
    </source>
</evidence>
<sequence>MINPLIFDCPPPVYEETQDTGWESIAKAIVTNQSSLTKLIKHAKRIQRKQKILPFTTLRLFNTPKRGLGTFTASERRKAVNYSGAFCSFRARKKAKVDPKTPHPSKKCVSFSREKLPRPSKLEKREFSHPPSRFFPKRETLRPSDRSAVLKTERIRYTTDSNVDDTDSIDSRKPLDSLEEEFFEENEQSEHSEIKEQEKEKNQEKHKKHLLESKLVRDKYRSQRFFWKKMRQKKNSSLISKLKRIHQENLKSLEILKKISRGSFDETKIISLGMKRHSSATKNMQTGSHDNLKIGMGDNKIIKLNLKKSRTNSHLDLHSKSNTKSYFYKSKSKIAPRDSHSSHVKFCEDKSVILEESTSSCQAHKSPKSPLKFRLFSPLHRQIKPCFQINYVKFRNNQITKKNHCLQAPKTQVNFHQKLAVMRPDKTAGGRGDNTHNLLTKMKLKRQIHNDTLRRIYDNVEEC</sequence>
<evidence type="ECO:0000313" key="3">
    <source>
        <dbReference type="Proteomes" id="UP001295684"/>
    </source>
</evidence>
<comment type="caution">
    <text evidence="2">The sequence shown here is derived from an EMBL/GenBank/DDBJ whole genome shotgun (WGS) entry which is preliminary data.</text>
</comment>